<organism evidence="5 6">
    <name type="scientific">Clostridium pasteurianum BC1</name>
    <dbReference type="NCBI Taxonomy" id="86416"/>
    <lineage>
        <taxon>Bacteria</taxon>
        <taxon>Bacillati</taxon>
        <taxon>Bacillota</taxon>
        <taxon>Clostridia</taxon>
        <taxon>Eubacteriales</taxon>
        <taxon>Clostridiaceae</taxon>
        <taxon>Clostridium</taxon>
    </lineage>
</organism>
<dbReference type="AlphaFoldDB" id="R4K7X1"/>
<dbReference type="Gene3D" id="2.30.42.10">
    <property type="match status" value="1"/>
</dbReference>
<dbReference type="PATRIC" id="fig|86416.3.peg.4582"/>
<feature type="domain" description="PDZ" evidence="4">
    <location>
        <begin position="283"/>
        <end position="387"/>
    </location>
</feature>
<dbReference type="PANTHER" id="PTHR43343">
    <property type="entry name" value="PEPTIDASE S12"/>
    <property type="match status" value="1"/>
</dbReference>
<keyword evidence="1 5" id="KW-0645">Protease</keyword>
<evidence type="ECO:0000259" key="4">
    <source>
        <dbReference type="SMART" id="SM00228"/>
    </source>
</evidence>
<gene>
    <name evidence="5" type="ORF">Clopa_4589</name>
</gene>
<dbReference type="EMBL" id="CP003261">
    <property type="protein sequence ID" value="AGK99282.1"/>
    <property type="molecule type" value="Genomic_DNA"/>
</dbReference>
<dbReference type="Pfam" id="PF13180">
    <property type="entry name" value="PDZ_2"/>
    <property type="match status" value="1"/>
</dbReference>
<dbReference type="PANTHER" id="PTHR43343:SF3">
    <property type="entry name" value="PROTEASE DO-LIKE 8, CHLOROPLASTIC"/>
    <property type="match status" value="1"/>
</dbReference>
<dbReference type="STRING" id="86416.Clopa_4589"/>
<dbReference type="KEGG" id="cpas:Clopa_4589"/>
<dbReference type="InterPro" id="IPR036034">
    <property type="entry name" value="PDZ_sf"/>
</dbReference>
<dbReference type="InterPro" id="IPR001478">
    <property type="entry name" value="PDZ"/>
</dbReference>
<dbReference type="GO" id="GO:0004252">
    <property type="term" value="F:serine-type endopeptidase activity"/>
    <property type="evidence" value="ECO:0007669"/>
    <property type="project" value="InterPro"/>
</dbReference>
<dbReference type="Proteomes" id="UP000013523">
    <property type="component" value="Chromosome"/>
</dbReference>
<dbReference type="eggNOG" id="COG0265">
    <property type="taxonomic scope" value="Bacteria"/>
</dbReference>
<dbReference type="InterPro" id="IPR001940">
    <property type="entry name" value="Peptidase_S1C"/>
</dbReference>
<keyword evidence="3" id="KW-0812">Transmembrane</keyword>
<dbReference type="Pfam" id="PF13365">
    <property type="entry name" value="Trypsin_2"/>
    <property type="match status" value="1"/>
</dbReference>
<dbReference type="InterPro" id="IPR051201">
    <property type="entry name" value="Chloro_Bact_Ser_Proteases"/>
</dbReference>
<dbReference type="InterPro" id="IPR009003">
    <property type="entry name" value="Peptidase_S1_PA"/>
</dbReference>
<evidence type="ECO:0000256" key="2">
    <source>
        <dbReference type="ARBA" id="ARBA00022801"/>
    </source>
</evidence>
<keyword evidence="6" id="KW-1185">Reference proteome</keyword>
<accession>R4K7X1</accession>
<dbReference type="PRINTS" id="PR00834">
    <property type="entry name" value="PROTEASES2C"/>
</dbReference>
<protein>
    <submittedName>
        <fullName evidence="5">Trypsin-like serine protease with C-terminal PDZ domain</fullName>
    </submittedName>
</protein>
<dbReference type="HOGENOM" id="CLU_020120_0_0_9"/>
<name>R4K7X1_CLOPA</name>
<proteinExistence type="predicted"/>
<sequence>MKDDSRIVEDVQWHEIETKKDGLGGKIKFRKKKDNYIFVKICKGVIFVLIAALSGGITGGYISSKKYSSAIESNNSSFFQSNKASTGVNNASQNPITRVAETVSQSVVGINNSNDNILDGENNYSGSGIIFKSDGYIVTNYHVIKGTSKHLVKLSNGKNSKPFNAKVIGYDSMSDLAVIKIDAPNLPAAVFGDSSKVQVGDTAIAIGNPLGDEFSGSVTAGIISAVNRNIGIQDPSTGVTTTYNLLQTDAAINPGNSGGALCNESGEVIGINSLKIGADENVEGMGFAISINEAKNIINSIMKNGRVIRPDLGIINPEDYVSEDKKTKGVFVKQVKDDAGAQESGIKANDIIVEFDSVKIQSKNELQDIVNRHKVGDSVPCKVIRNGKIIRFNIKIK</sequence>
<dbReference type="OrthoDB" id="9758917at2"/>
<dbReference type="SMART" id="SM00228">
    <property type="entry name" value="PDZ"/>
    <property type="match status" value="1"/>
</dbReference>
<evidence type="ECO:0000313" key="5">
    <source>
        <dbReference type="EMBL" id="AGK99282.1"/>
    </source>
</evidence>
<feature type="transmembrane region" description="Helical" evidence="3">
    <location>
        <begin position="37"/>
        <end position="62"/>
    </location>
</feature>
<dbReference type="RefSeq" id="WP_015617551.1">
    <property type="nucleotide sequence ID" value="NC_021182.1"/>
</dbReference>
<dbReference type="GO" id="GO:0006508">
    <property type="term" value="P:proteolysis"/>
    <property type="evidence" value="ECO:0007669"/>
    <property type="project" value="UniProtKB-KW"/>
</dbReference>
<evidence type="ECO:0000256" key="3">
    <source>
        <dbReference type="SAM" id="Phobius"/>
    </source>
</evidence>
<evidence type="ECO:0000313" key="6">
    <source>
        <dbReference type="Proteomes" id="UP000013523"/>
    </source>
</evidence>
<keyword evidence="2" id="KW-0378">Hydrolase</keyword>
<dbReference type="SUPFAM" id="SSF50156">
    <property type="entry name" value="PDZ domain-like"/>
    <property type="match status" value="1"/>
</dbReference>
<reference evidence="5 6" key="1">
    <citation type="submission" date="2012-01" db="EMBL/GenBank/DDBJ databases">
        <title>Complete sequence of chromosome of Clostridium pasteurianum BC1.</title>
        <authorList>
            <consortium name="US DOE Joint Genome Institute"/>
            <person name="Lucas S."/>
            <person name="Han J."/>
            <person name="Lapidus A."/>
            <person name="Cheng J.-F."/>
            <person name="Goodwin L."/>
            <person name="Pitluck S."/>
            <person name="Peters L."/>
            <person name="Mikhailova N."/>
            <person name="Teshima H."/>
            <person name="Detter J.C."/>
            <person name="Han C."/>
            <person name="Tapia R."/>
            <person name="Land M."/>
            <person name="Hauser L."/>
            <person name="Kyrpides N."/>
            <person name="Ivanova N."/>
            <person name="Pagani I."/>
            <person name="Dunn J."/>
            <person name="Taghavi S."/>
            <person name="Francis A."/>
            <person name="van der Lelie D."/>
            <person name="Woyke T."/>
        </authorList>
    </citation>
    <scope>NUCLEOTIDE SEQUENCE [LARGE SCALE GENOMIC DNA]</scope>
    <source>
        <strain evidence="5 6">BC1</strain>
    </source>
</reference>
<dbReference type="Gene3D" id="2.40.10.120">
    <property type="match status" value="1"/>
</dbReference>
<evidence type="ECO:0000256" key="1">
    <source>
        <dbReference type="ARBA" id="ARBA00022670"/>
    </source>
</evidence>
<keyword evidence="3" id="KW-1133">Transmembrane helix</keyword>
<keyword evidence="3" id="KW-0472">Membrane</keyword>
<dbReference type="SUPFAM" id="SSF50494">
    <property type="entry name" value="Trypsin-like serine proteases"/>
    <property type="match status" value="1"/>
</dbReference>